<dbReference type="InterPro" id="IPR015943">
    <property type="entry name" value="WD40/YVTN_repeat-like_dom_sf"/>
</dbReference>
<feature type="coiled-coil region" evidence="10">
    <location>
        <begin position="1186"/>
        <end position="1238"/>
    </location>
</feature>
<feature type="coiled-coil region" evidence="10">
    <location>
        <begin position="1431"/>
        <end position="1458"/>
    </location>
</feature>
<proteinExistence type="inferred from homology"/>
<keyword evidence="6" id="KW-0206">Cytoskeleton</keyword>
<sequence length="1694" mass="193255">MVPRDSAVFRLWLPWERKHVASSNALITSRPFHSAMDVSGSLEVRWVQGFTSSKVAFLDKKTACYPCGNYITFLNVETKTRKVLQSPGHGIGVFTANGLCKTLAFSEQKRLPSIFVYGYPELSLRCELKGTAKLAYTALALSDTAPYLASCSSLPDYTITVWNLERGISICNSRMEEEDAITLLFNPMSWQQICAVNPKCLTVWNIERSNDFHIMKPSVIDLPAIDGSVVEQEVDTSYVPTGKLTYSGPQMPTSAIAGLIGDRADKISALNSLRVKPRLCPSAICWSVSSDLYVGTKEGFLLLVNTESLLVSILHNPHIKQSPSDPDASQVIQEGSFQSLALHSKGVFATGPDGVLQTLQIKGNQVKVVETLALVEPVSSLCFSPDYEALLLSSTTGRIYKYNPGLKNEVVKVLDVLCGDFIAAAPIYTEKNLCVSVRESGELQLWSLEDGDCIASISLKTKVTCLACCPIAQYVAVGAVTGHVLFVDLTRAQKPRLVHTVHLYHVPVEHLVFDQGANFLITGAFHSHIFLLDARPSKAFEIIGYTDSMGATVSLSTQYQKESKKVDVLVLCNSGKRKSRKAKEHNEGNLFMLLSVSTQQISDTANCVDPHGRLREQVIQTCVYEIPHSLSSCVLGTKNIFGYCHQKKVLQRFQLPQNVDKLSSKQKIIRLRPEKEVEGHPLGPALLRLSPHQSWLASVGRDGLLCIHDITTLEKCVQKQCHSWWLGGIRSVSFTPDSQTLITTGFRDGSLVCSRLSLKMAAATQHDLSMVASFEDKISQENPILSDMADWEPPSQAPVEVSNNDQETTDITDKSYNSLPSTTPFNSTWLDNKLNTVLEEESQQFSETKRSLKKSVEELRDTIQAMMQENEKLPDMEKLEQLEFNLDMEEQQRLQAEGKQEVTKVRKEIEHENLAKCYLHDILKKKYWDSMNVKGKAIKAFHSGYEVDNFPMKERTAKELEELYRVEAIRKIEQADTSLQQDILENNKAPLERDEDEEDKGHEVESSALTGSLSAQYGGSNPHLYSQFSLRTRDQKINQITLIQDVIYKVKTAFNTAFEAVYKQKEQEINRIREKNKRITEIMSKLELQETLWEPTLTNNERPERALTVSDSEIKVEIYLTPEQRQREEEQRKEEEQRRLAAKVDNIRERALDDMMGGVLEVKKEDILSMEVPPPEFIDKPELQWTEDERRSYKEYERKIKELSEEQEKYRKTLEAEMKKLQASLKDATQAFDETLSKLFERKVKLEMIVYQAKLKITNLFHSLLIEEEMLNREEQLIYRLEKAQTVKNQIGKTLNNHREDVEAFREIYDNTVAEDKLLESGFRKEFFDVPGHIVDQLYKLYKRRPRIQIMRTQTDKIGSFKESPMLSRAAAEGLSQMMKAMEELDATQNMPEGLDPAVWERFCLARRTKVESEQKVKMKALTLAEMQTFLQKRTAEEENAQMEIKNLVDNLNCLREERSRFCLNVMVQILVKQGQVEVEAGDFTADYSDALLLHRSVVEDLNNTIRALGEQKITSMVECKDFHKGIIQQEWEHKRMSRQIEDLKNKARDIQMLHVSQELQEYLTETDHDNRMSKKVSTLEKTIMLQEKTYMKNVESCKKLIKELNRQAEVKKENNAALDLQLTNMQVTVAERRNIYETTAMEENQEHEVKQRYQNILQRKNLVDLAKAQDMDIAILSAELECMRMKTFPALSQ</sequence>
<dbReference type="Proteomes" id="UP000327468">
    <property type="component" value="Chromosome 3"/>
</dbReference>
<dbReference type="Pfam" id="PF25828">
    <property type="entry name" value="CC_Cfap43"/>
    <property type="match status" value="1"/>
</dbReference>
<dbReference type="SUPFAM" id="SSF50978">
    <property type="entry name" value="WD40 repeat-like"/>
    <property type="match status" value="2"/>
</dbReference>
<evidence type="ECO:0000313" key="13">
    <source>
        <dbReference type="Proteomes" id="UP000327468"/>
    </source>
</evidence>
<comment type="similarity">
    <text evidence="8">Belongs to the CFAP43 family.</text>
</comment>
<dbReference type="SMART" id="SM00320">
    <property type="entry name" value="WD40"/>
    <property type="match status" value="6"/>
</dbReference>
<evidence type="ECO:0000256" key="1">
    <source>
        <dbReference type="ARBA" id="ARBA00004430"/>
    </source>
</evidence>
<organism evidence="12 13">
    <name type="scientific">Pangasianodon hypophthalmus</name>
    <name type="common">Striped catfish</name>
    <name type="synonym">Helicophagus hypophthalmus</name>
    <dbReference type="NCBI Taxonomy" id="310915"/>
    <lineage>
        <taxon>Eukaryota</taxon>
        <taxon>Metazoa</taxon>
        <taxon>Chordata</taxon>
        <taxon>Craniata</taxon>
        <taxon>Vertebrata</taxon>
        <taxon>Euteleostomi</taxon>
        <taxon>Actinopterygii</taxon>
        <taxon>Neopterygii</taxon>
        <taxon>Teleostei</taxon>
        <taxon>Ostariophysi</taxon>
        <taxon>Siluriformes</taxon>
        <taxon>Pangasiidae</taxon>
        <taxon>Pangasianodon</taxon>
    </lineage>
</organism>
<evidence type="ECO:0000256" key="2">
    <source>
        <dbReference type="ARBA" id="ARBA00022490"/>
    </source>
</evidence>
<accession>A0A5N5PRW0</accession>
<keyword evidence="5 10" id="KW-0175">Coiled coil</keyword>
<evidence type="ECO:0000313" key="12">
    <source>
        <dbReference type="EMBL" id="KAB5581617.1"/>
    </source>
</evidence>
<feature type="coiled-coil region" evidence="10">
    <location>
        <begin position="849"/>
        <end position="899"/>
    </location>
</feature>
<evidence type="ECO:0000256" key="9">
    <source>
        <dbReference type="ARBA" id="ARBA00023662"/>
    </source>
</evidence>
<comment type="caution">
    <text evidence="12">The sequence shown here is derived from an EMBL/GenBank/DDBJ whole genome shotgun (WGS) entry which is preliminary data.</text>
</comment>
<feature type="coiled-coil region" evidence="10">
    <location>
        <begin position="1055"/>
        <end position="1089"/>
    </location>
</feature>
<evidence type="ECO:0000256" key="4">
    <source>
        <dbReference type="ARBA" id="ARBA00022737"/>
    </source>
</evidence>
<dbReference type="GO" id="GO:0007288">
    <property type="term" value="P:sperm axoneme assembly"/>
    <property type="evidence" value="ECO:0007669"/>
    <property type="project" value="TreeGrafter"/>
</dbReference>
<evidence type="ECO:0000256" key="8">
    <source>
        <dbReference type="ARBA" id="ARBA00023605"/>
    </source>
</evidence>
<keyword evidence="2" id="KW-0963">Cytoplasm</keyword>
<evidence type="ECO:0000256" key="11">
    <source>
        <dbReference type="SAM" id="MobiDB-lite"/>
    </source>
</evidence>
<dbReference type="InterPro" id="IPR001680">
    <property type="entry name" value="WD40_rpt"/>
</dbReference>
<dbReference type="EMBL" id="VFJC01000004">
    <property type="protein sequence ID" value="KAB5581617.1"/>
    <property type="molecule type" value="Genomic_DNA"/>
</dbReference>
<evidence type="ECO:0000256" key="10">
    <source>
        <dbReference type="SAM" id="Coils"/>
    </source>
</evidence>
<dbReference type="GO" id="GO:0005930">
    <property type="term" value="C:axoneme"/>
    <property type="evidence" value="ECO:0007669"/>
    <property type="project" value="UniProtKB-SubCell"/>
</dbReference>
<dbReference type="PANTHER" id="PTHR14885">
    <property type="entry name" value="CILIA- AND FLAGELLA-ASSOCIATED PROTEIN 43-RELATED"/>
    <property type="match status" value="1"/>
</dbReference>
<keyword evidence="13" id="KW-1185">Reference proteome</keyword>
<evidence type="ECO:0000256" key="7">
    <source>
        <dbReference type="ARBA" id="ARBA00023273"/>
    </source>
</evidence>
<evidence type="ECO:0000256" key="3">
    <source>
        <dbReference type="ARBA" id="ARBA00022574"/>
    </source>
</evidence>
<gene>
    <name evidence="12" type="ORF">PHYPO_G00177850</name>
</gene>
<keyword evidence="3" id="KW-0853">WD repeat</keyword>
<feature type="coiled-coil region" evidence="10">
    <location>
        <begin position="1588"/>
        <end position="1622"/>
    </location>
</feature>
<feature type="coiled-coil region" evidence="10">
    <location>
        <begin position="1527"/>
        <end position="1554"/>
    </location>
</feature>
<dbReference type="InterPro" id="IPR036322">
    <property type="entry name" value="WD40_repeat_dom_sf"/>
</dbReference>
<keyword evidence="4" id="KW-0677">Repeat</keyword>
<dbReference type="Gene3D" id="2.130.10.10">
    <property type="entry name" value="YVTN repeat-like/Quinoprotein amine dehydrogenase"/>
    <property type="match status" value="4"/>
</dbReference>
<dbReference type="PANTHER" id="PTHR14885:SF1">
    <property type="entry name" value="CILIA- AND FLAGELLA-ASSOCIATED PROTEIN 43"/>
    <property type="match status" value="1"/>
</dbReference>
<keyword evidence="7" id="KW-0966">Cell projection</keyword>
<feature type="region of interest" description="Disordered" evidence="11">
    <location>
        <begin position="795"/>
        <end position="819"/>
    </location>
</feature>
<reference evidence="12 13" key="1">
    <citation type="submission" date="2019-06" db="EMBL/GenBank/DDBJ databases">
        <title>A chromosome-scale genome assembly of the striped catfish, Pangasianodon hypophthalmus.</title>
        <authorList>
            <person name="Wen M."/>
            <person name="Zahm M."/>
            <person name="Roques C."/>
            <person name="Cabau C."/>
            <person name="Klopp C."/>
            <person name="Donnadieu C."/>
            <person name="Jouanno E."/>
            <person name="Avarre J.-C."/>
            <person name="Campet M."/>
            <person name="Ha T.T.T."/>
            <person name="Dugue R."/>
            <person name="Lampietro C."/>
            <person name="Louis A."/>
            <person name="Herpin A."/>
            <person name="Echchiki A."/>
            <person name="Berthelot C."/>
            <person name="Parey E."/>
            <person name="Roest-Crollius H."/>
            <person name="Braasch I."/>
            <person name="Postlethwait J."/>
            <person name="Bobe J."/>
            <person name="Montfort J."/>
            <person name="Bouchez O."/>
            <person name="Begum T."/>
            <person name="Schartl M."/>
            <person name="Guiguen Y."/>
        </authorList>
    </citation>
    <scope>NUCLEOTIDE SEQUENCE [LARGE SCALE GENOMIC DNA]</scope>
    <source>
        <strain evidence="12 13">Indonesia</strain>
        <tissue evidence="12">Blood</tissue>
    </source>
</reference>
<protein>
    <recommendedName>
        <fullName evidence="9">Cilia- and flagella-associated protein 43</fullName>
    </recommendedName>
</protein>
<comment type="subcellular location">
    <subcellularLocation>
        <location evidence="1">Cytoplasm</location>
        <location evidence="1">Cytoskeleton</location>
        <location evidence="1">Cilium axoneme</location>
    </subcellularLocation>
</comment>
<evidence type="ECO:0000256" key="6">
    <source>
        <dbReference type="ARBA" id="ARBA00023212"/>
    </source>
</evidence>
<feature type="region of interest" description="Disordered" evidence="11">
    <location>
        <begin position="981"/>
        <end position="1006"/>
    </location>
</feature>
<evidence type="ECO:0000256" key="5">
    <source>
        <dbReference type="ARBA" id="ARBA00023054"/>
    </source>
</evidence>
<name>A0A5N5PRW0_PANHP</name>